<accession>A0AB38BL95</accession>
<sequence length="80" mass="9220">MSFEYNKLRGRIREKFATQEEFAIALGMSTVALSSKLNGHTFFTQPQIKRACELLSIEPGEVSDYFFIQKVQKTERIKGE</sequence>
<dbReference type="EMBL" id="FOQC01000064">
    <property type="protein sequence ID" value="SFI16448.1"/>
    <property type="molecule type" value="Genomic_DNA"/>
</dbReference>
<proteinExistence type="predicted"/>
<dbReference type="InterPro" id="IPR008003">
    <property type="entry name" value="DUF739"/>
</dbReference>
<evidence type="ECO:0000313" key="2">
    <source>
        <dbReference type="EMBL" id="SFI16448.1"/>
    </source>
</evidence>
<dbReference type="CDD" id="cd00093">
    <property type="entry name" value="HTH_XRE"/>
    <property type="match status" value="1"/>
</dbReference>
<protein>
    <recommendedName>
        <fullName evidence="5">HTH cro/C1-type domain-containing protein</fullName>
    </recommendedName>
</protein>
<keyword evidence="3" id="KW-1185">Reference proteome</keyword>
<dbReference type="RefSeq" id="WP_086990741.1">
    <property type="nucleotide sequence ID" value="NZ_FJMZ01000054.1"/>
</dbReference>
<dbReference type="AlphaFoldDB" id="A0AB38BL95"/>
<dbReference type="Pfam" id="PF05339">
    <property type="entry name" value="DUF739"/>
    <property type="match status" value="1"/>
</dbReference>
<organism evidence="2 4">
    <name type="scientific">Trichococcus flocculiformis</name>
    <dbReference type="NCBI Taxonomy" id="82803"/>
    <lineage>
        <taxon>Bacteria</taxon>
        <taxon>Bacillati</taxon>
        <taxon>Bacillota</taxon>
        <taxon>Bacilli</taxon>
        <taxon>Lactobacillales</taxon>
        <taxon>Carnobacteriaceae</taxon>
        <taxon>Trichococcus</taxon>
    </lineage>
</organism>
<dbReference type="Proteomes" id="UP000199686">
    <property type="component" value="Unassembled WGS sequence"/>
</dbReference>
<evidence type="ECO:0008006" key="5">
    <source>
        <dbReference type="Google" id="ProtNLM"/>
    </source>
</evidence>
<dbReference type="Proteomes" id="UP000195947">
    <property type="component" value="Unassembled WGS sequence"/>
</dbReference>
<dbReference type="InterPro" id="IPR001387">
    <property type="entry name" value="Cro/C1-type_HTH"/>
</dbReference>
<evidence type="ECO:0000313" key="4">
    <source>
        <dbReference type="Proteomes" id="UP000199686"/>
    </source>
</evidence>
<evidence type="ECO:0000313" key="1">
    <source>
        <dbReference type="EMBL" id="CZR03877.1"/>
    </source>
</evidence>
<dbReference type="EMBL" id="FJMZ01000054">
    <property type="protein sequence ID" value="CZR03877.1"/>
    <property type="molecule type" value="Genomic_DNA"/>
</dbReference>
<dbReference type="GO" id="GO:0003677">
    <property type="term" value="F:DNA binding"/>
    <property type="evidence" value="ECO:0007669"/>
    <property type="project" value="InterPro"/>
</dbReference>
<evidence type="ECO:0000313" key="3">
    <source>
        <dbReference type="Proteomes" id="UP000195947"/>
    </source>
</evidence>
<reference evidence="1 3" key="1">
    <citation type="submission" date="2016-02" db="EMBL/GenBank/DDBJ databases">
        <authorList>
            <person name="Strepis N."/>
        </authorList>
    </citation>
    <scope>NUCLEOTIDE SEQUENCE [LARGE SCALE GENOMIC DNA]</scope>
    <source>
        <strain evidence="1">Trichococcus flocculiformis</strain>
    </source>
</reference>
<comment type="caution">
    <text evidence="2">The sequence shown here is derived from an EMBL/GenBank/DDBJ whole genome shotgun (WGS) entry which is preliminary data.</text>
</comment>
<dbReference type="InterPro" id="IPR010982">
    <property type="entry name" value="Lambda_DNA-bd_dom_sf"/>
</dbReference>
<gene>
    <name evidence="2" type="ORF">SAMN04488507_10642</name>
    <name evidence="1" type="ORF">TFLO_2870</name>
</gene>
<name>A0AB38BL95_9LACT</name>
<reference evidence="2 4" key="2">
    <citation type="submission" date="2016-10" db="EMBL/GenBank/DDBJ databases">
        <authorList>
            <person name="Varghese N."/>
            <person name="Submissions S."/>
        </authorList>
    </citation>
    <scope>NUCLEOTIDE SEQUENCE [LARGE SCALE GENOMIC DNA]</scope>
    <source>
        <strain evidence="2 4">DSM 2094</strain>
    </source>
</reference>
<dbReference type="SUPFAM" id="SSF47413">
    <property type="entry name" value="lambda repressor-like DNA-binding domains"/>
    <property type="match status" value="1"/>
</dbReference>
<dbReference type="Gene3D" id="1.10.260.40">
    <property type="entry name" value="lambda repressor-like DNA-binding domains"/>
    <property type="match status" value="1"/>
</dbReference>